<feature type="signal peptide" evidence="7">
    <location>
        <begin position="1"/>
        <end position="21"/>
    </location>
</feature>
<evidence type="ECO:0000256" key="6">
    <source>
        <dbReference type="ARBA" id="ARBA00023098"/>
    </source>
</evidence>
<dbReference type="Proteomes" id="UP000242205">
    <property type="component" value="Chromosome"/>
</dbReference>
<dbReference type="CDD" id="cd09170">
    <property type="entry name" value="PLDc_Nuc"/>
    <property type="match status" value="1"/>
</dbReference>
<dbReference type="PANTHER" id="PTHR43856">
    <property type="entry name" value="CARDIOLIPIN HYDROLASE"/>
    <property type="match status" value="1"/>
</dbReference>
<keyword evidence="4" id="KW-0378">Hydrolase</keyword>
<gene>
    <name evidence="9" type="ORF">C0099_09635</name>
</gene>
<dbReference type="PANTHER" id="PTHR43856:SF1">
    <property type="entry name" value="MITOCHONDRIAL CARDIOLIPIN HYDROLASE"/>
    <property type="match status" value="1"/>
</dbReference>
<dbReference type="GO" id="GO:0004630">
    <property type="term" value="F:phospholipase D activity"/>
    <property type="evidence" value="ECO:0007669"/>
    <property type="project" value="UniProtKB-EC"/>
</dbReference>
<dbReference type="RefSeq" id="WP_102247234.1">
    <property type="nucleotide sequence ID" value="NZ_CP025682.1"/>
</dbReference>
<evidence type="ECO:0000313" key="10">
    <source>
        <dbReference type="Proteomes" id="UP000242205"/>
    </source>
</evidence>
<dbReference type="InterPro" id="IPR051406">
    <property type="entry name" value="PLD_domain"/>
</dbReference>
<dbReference type="EMBL" id="CP025682">
    <property type="protein sequence ID" value="AUN95168.1"/>
    <property type="molecule type" value="Genomic_DNA"/>
</dbReference>
<feature type="chain" id="PRO_5014452993" description="phospholipase D" evidence="7">
    <location>
        <begin position="22"/>
        <end position="189"/>
    </location>
</feature>
<keyword evidence="9" id="KW-0540">Nuclease</keyword>
<protein>
    <recommendedName>
        <fullName evidence="3">phospholipase D</fullName>
        <ecNumber evidence="3">3.1.4.4</ecNumber>
    </recommendedName>
</protein>
<evidence type="ECO:0000313" key="9">
    <source>
        <dbReference type="EMBL" id="AUN95168.1"/>
    </source>
</evidence>
<proteinExistence type="inferred from homology"/>
<evidence type="ECO:0000256" key="5">
    <source>
        <dbReference type="ARBA" id="ARBA00022963"/>
    </source>
</evidence>
<evidence type="ECO:0000256" key="2">
    <source>
        <dbReference type="ARBA" id="ARBA00008664"/>
    </source>
</evidence>
<keyword evidence="10" id="KW-1185">Reference proteome</keyword>
<accession>A0A2I6S7D8</accession>
<organism evidence="9 10">
    <name type="scientific">Pseudazoarcus pumilus</name>
    <dbReference type="NCBI Taxonomy" id="2067960"/>
    <lineage>
        <taxon>Bacteria</taxon>
        <taxon>Pseudomonadati</taxon>
        <taxon>Pseudomonadota</taxon>
        <taxon>Betaproteobacteria</taxon>
        <taxon>Rhodocyclales</taxon>
        <taxon>Zoogloeaceae</taxon>
        <taxon>Pseudazoarcus</taxon>
    </lineage>
</organism>
<evidence type="ECO:0000256" key="7">
    <source>
        <dbReference type="SAM" id="SignalP"/>
    </source>
</evidence>
<keyword evidence="9" id="KW-0255">Endonuclease</keyword>
<keyword evidence="5" id="KW-0442">Lipid degradation</keyword>
<feature type="domain" description="PLD phosphodiesterase" evidence="8">
    <location>
        <begin position="114"/>
        <end position="145"/>
    </location>
</feature>
<comment type="catalytic activity">
    <reaction evidence="1">
        <text>a 1,2-diacyl-sn-glycero-3-phosphocholine + H2O = a 1,2-diacyl-sn-glycero-3-phosphate + choline + H(+)</text>
        <dbReference type="Rhea" id="RHEA:14445"/>
        <dbReference type="ChEBI" id="CHEBI:15354"/>
        <dbReference type="ChEBI" id="CHEBI:15377"/>
        <dbReference type="ChEBI" id="CHEBI:15378"/>
        <dbReference type="ChEBI" id="CHEBI:57643"/>
        <dbReference type="ChEBI" id="CHEBI:58608"/>
        <dbReference type="EC" id="3.1.4.4"/>
    </reaction>
</comment>
<keyword evidence="7" id="KW-0732">Signal</keyword>
<comment type="similarity">
    <text evidence="2">Belongs to the phospholipase D family.</text>
</comment>
<dbReference type="GO" id="GO:0016891">
    <property type="term" value="F:RNA endonuclease activity producing 5'-phosphomonoesters, hydrolytic mechanism"/>
    <property type="evidence" value="ECO:0007669"/>
    <property type="project" value="TreeGrafter"/>
</dbReference>
<dbReference type="OrthoDB" id="5294698at2"/>
<dbReference type="KEGG" id="atw:C0099_09635"/>
<keyword evidence="6" id="KW-0443">Lipid metabolism</keyword>
<evidence type="ECO:0000259" key="8">
    <source>
        <dbReference type="PROSITE" id="PS50035"/>
    </source>
</evidence>
<dbReference type="EC" id="3.1.4.4" evidence="3"/>
<dbReference type="InterPro" id="IPR001736">
    <property type="entry name" value="PLipase_D/transphosphatidylase"/>
</dbReference>
<dbReference type="Pfam" id="PF13091">
    <property type="entry name" value="PLDc_2"/>
    <property type="match status" value="1"/>
</dbReference>
<reference evidence="9 10" key="1">
    <citation type="submission" date="2018-01" db="EMBL/GenBank/DDBJ databases">
        <authorList>
            <person name="Fu G.-Y."/>
        </authorList>
    </citation>
    <scope>NUCLEOTIDE SEQUENCE [LARGE SCALE GENOMIC DNA]</scope>
    <source>
        <strain evidence="9 10">SY39</strain>
    </source>
</reference>
<evidence type="ECO:0000256" key="4">
    <source>
        <dbReference type="ARBA" id="ARBA00022801"/>
    </source>
</evidence>
<dbReference type="InterPro" id="IPR025202">
    <property type="entry name" value="PLD-like_dom"/>
</dbReference>
<dbReference type="GO" id="GO:0016042">
    <property type="term" value="P:lipid catabolic process"/>
    <property type="evidence" value="ECO:0007669"/>
    <property type="project" value="UniProtKB-KW"/>
</dbReference>
<dbReference type="GO" id="GO:0006793">
    <property type="term" value="P:phosphorus metabolic process"/>
    <property type="evidence" value="ECO:0007669"/>
    <property type="project" value="UniProtKB-ARBA"/>
</dbReference>
<evidence type="ECO:0000256" key="3">
    <source>
        <dbReference type="ARBA" id="ARBA00012027"/>
    </source>
</evidence>
<sequence>MLRDRLLAALVLALLGGPAPASEVVPAKGSIEIAFSPTDDPEALIIGAIDAAHSALLVQAYVFTSRNIAGALVRAHQRGVRVEVLADAKMNARDKGNAIPLLLEAGIPVAFETAFAAAHNKVLIVDADGPGCALLTGSYNFTWSARNRNAENVLLLKDNCELARIYRANWLRHREQATAVKRLPFNPGP</sequence>
<dbReference type="PROSITE" id="PS50035">
    <property type="entry name" value="PLD"/>
    <property type="match status" value="1"/>
</dbReference>
<dbReference type="Gene3D" id="3.30.870.10">
    <property type="entry name" value="Endonuclease Chain A"/>
    <property type="match status" value="1"/>
</dbReference>
<dbReference type="AlphaFoldDB" id="A0A2I6S7D8"/>
<name>A0A2I6S7D8_9RHOO</name>
<dbReference type="SUPFAM" id="SSF56024">
    <property type="entry name" value="Phospholipase D/nuclease"/>
    <property type="match status" value="1"/>
</dbReference>
<evidence type="ECO:0000256" key="1">
    <source>
        <dbReference type="ARBA" id="ARBA00000798"/>
    </source>
</evidence>